<evidence type="ECO:0000256" key="2">
    <source>
        <dbReference type="SAM" id="Phobius"/>
    </source>
</evidence>
<dbReference type="EMBL" id="CP053564">
    <property type="protein sequence ID" value="QJY45149.1"/>
    <property type="molecule type" value="Genomic_DNA"/>
</dbReference>
<evidence type="ECO:0000256" key="1">
    <source>
        <dbReference type="SAM" id="MobiDB-lite"/>
    </source>
</evidence>
<name>A0A6M6JFJ0_9PSEU</name>
<evidence type="ECO:0000313" key="4">
    <source>
        <dbReference type="Proteomes" id="UP000505377"/>
    </source>
</evidence>
<proteinExistence type="predicted"/>
<sequence length="306" mass="31439">MGAVAALGQVSQFIREQQWIDLFVGVAAVIVVAVVAAVVVLRVSGAGFSVSQISSGQLLSVSVTFSVLLVAGSLALAGWIGSSSTSEADSPVSPSSPGAGATTVDAAPSGTADGDGGAWAENFNEAALSPDRWEFDASIGLVDVASGQLVFRVTPELTPERFQTVTLAPIGLAGPYSSVSLSASIAQVTPSDGGVDLIVRQASGRESRLRMGPSENGPGVETWLCLRLPCGDQYDEFDHPGPAGFGQGVPGQLSIVQTGSQLELQAGDVRNRGPSDSSPIVDVQFLLETGSEENWSVNIDDLIIAR</sequence>
<feature type="transmembrane region" description="Helical" evidence="2">
    <location>
        <begin position="56"/>
        <end position="80"/>
    </location>
</feature>
<dbReference type="RefSeq" id="WP_172154865.1">
    <property type="nucleotide sequence ID" value="NZ_CP053564.1"/>
</dbReference>
<evidence type="ECO:0000313" key="3">
    <source>
        <dbReference type="EMBL" id="QJY45149.1"/>
    </source>
</evidence>
<keyword evidence="2" id="KW-1133">Transmembrane helix</keyword>
<gene>
    <name evidence="3" type="ORF">HOP40_04335</name>
</gene>
<dbReference type="Proteomes" id="UP000505377">
    <property type="component" value="Chromosome"/>
</dbReference>
<keyword evidence="2" id="KW-0472">Membrane</keyword>
<keyword evidence="2" id="KW-0812">Transmembrane</keyword>
<dbReference type="KEGG" id="pbro:HOP40_04335"/>
<protein>
    <submittedName>
        <fullName evidence="3">Uncharacterized protein</fullName>
    </submittedName>
</protein>
<feature type="transmembrane region" description="Helical" evidence="2">
    <location>
        <begin position="22"/>
        <end position="44"/>
    </location>
</feature>
<keyword evidence="4" id="KW-1185">Reference proteome</keyword>
<accession>A0A6M6JFJ0</accession>
<feature type="region of interest" description="Disordered" evidence="1">
    <location>
        <begin position="84"/>
        <end position="116"/>
    </location>
</feature>
<dbReference type="AlphaFoldDB" id="A0A6M6JFJ0"/>
<organism evidence="3 4">
    <name type="scientific">Pseudonocardia broussonetiae</name>
    <dbReference type="NCBI Taxonomy" id="2736640"/>
    <lineage>
        <taxon>Bacteria</taxon>
        <taxon>Bacillati</taxon>
        <taxon>Actinomycetota</taxon>
        <taxon>Actinomycetes</taxon>
        <taxon>Pseudonocardiales</taxon>
        <taxon>Pseudonocardiaceae</taxon>
        <taxon>Pseudonocardia</taxon>
    </lineage>
</organism>
<reference evidence="3 4" key="1">
    <citation type="submission" date="2020-05" db="EMBL/GenBank/DDBJ databases">
        <authorList>
            <person name="Mo P."/>
        </authorList>
    </citation>
    <scope>NUCLEOTIDE SEQUENCE [LARGE SCALE GENOMIC DNA]</scope>
    <source>
        <strain evidence="3 4">Gen01</strain>
    </source>
</reference>